<dbReference type="NCBIfam" id="TIGR00912">
    <property type="entry name" value="2A0309"/>
    <property type="match status" value="1"/>
</dbReference>
<evidence type="ECO:0000256" key="1">
    <source>
        <dbReference type="ARBA" id="ARBA00004141"/>
    </source>
</evidence>
<dbReference type="AlphaFoldDB" id="A0A120GQU7"/>
<protein>
    <recommendedName>
        <fullName evidence="11">Spore germination protein (Amino acid permease)</fullName>
    </recommendedName>
</protein>
<evidence type="ECO:0000256" key="2">
    <source>
        <dbReference type="ARBA" id="ARBA00007998"/>
    </source>
</evidence>
<feature type="transmembrane region" description="Helical" evidence="8">
    <location>
        <begin position="12"/>
        <end position="33"/>
    </location>
</feature>
<accession>A0A120GQU7</accession>
<name>A0A120GQU7_9BACI</name>
<proteinExistence type="inferred from homology"/>
<dbReference type="GO" id="GO:0009847">
    <property type="term" value="P:spore germination"/>
    <property type="evidence" value="ECO:0007669"/>
    <property type="project" value="InterPro"/>
</dbReference>
<dbReference type="RefSeq" id="WP_061140887.1">
    <property type="nucleotide sequence ID" value="NZ_LNNH01000010.1"/>
</dbReference>
<feature type="transmembrane region" description="Helical" evidence="8">
    <location>
        <begin position="121"/>
        <end position="138"/>
    </location>
</feature>
<dbReference type="GO" id="GO:0016020">
    <property type="term" value="C:membrane"/>
    <property type="evidence" value="ECO:0007669"/>
    <property type="project" value="UniProtKB-SubCell"/>
</dbReference>
<dbReference type="PANTHER" id="PTHR34975">
    <property type="entry name" value="SPORE GERMINATION PROTEIN A2"/>
    <property type="match status" value="1"/>
</dbReference>
<evidence type="ECO:0000313" key="10">
    <source>
        <dbReference type="Proteomes" id="UP000064189"/>
    </source>
</evidence>
<organism evidence="9 10">
    <name type="scientific">Peribacillus simplex</name>
    <dbReference type="NCBI Taxonomy" id="1478"/>
    <lineage>
        <taxon>Bacteria</taxon>
        <taxon>Bacillati</taxon>
        <taxon>Bacillota</taxon>
        <taxon>Bacilli</taxon>
        <taxon>Bacillales</taxon>
        <taxon>Bacillaceae</taxon>
        <taxon>Peribacillus</taxon>
    </lineage>
</organism>
<dbReference type="InterPro" id="IPR004761">
    <property type="entry name" value="Spore_GerAB"/>
</dbReference>
<sequence length="363" mass="41951">MNQATVNVKYKVSPFYVFFLMHGMQTGLGALSFQRELAKFTGTDGWISILLAGLIIHLIIWLIYKIFKMVPGDIINANHHVFGKWVGSFFSLLFILYFFILGMTIIVGYIRVIHVWMFDDVPAWAMAAVFLILIYYVISGGFRTVTGITFITVIVSYWLLFFPFYGIRYSDFTGVLPIFNHTFLDILKGTKSISLTMLGFEMLLMYYPFIKKAETSQKFAHGGALTTTLLALTVYFVSIAFYPLKLLTLTLWPTLTLTSIIELPFIQRFEYITISWWAIIIIPNMVIPLWAASRGIKRLFNVQQKYPLWIMSIIIVLVNILYYDIDLLYILNKIINPYSVGFIVLYIPLLFVLLKTKKLLKRS</sequence>
<dbReference type="Pfam" id="PF03845">
    <property type="entry name" value="Spore_permease"/>
    <property type="match status" value="1"/>
</dbReference>
<evidence type="ECO:0008006" key="11">
    <source>
        <dbReference type="Google" id="ProtNLM"/>
    </source>
</evidence>
<dbReference type="PANTHER" id="PTHR34975:SF2">
    <property type="entry name" value="SPORE GERMINATION PROTEIN A2"/>
    <property type="match status" value="1"/>
</dbReference>
<evidence type="ECO:0000256" key="6">
    <source>
        <dbReference type="ARBA" id="ARBA00022989"/>
    </source>
</evidence>
<feature type="transmembrane region" description="Helical" evidence="8">
    <location>
        <begin position="222"/>
        <end position="244"/>
    </location>
</feature>
<feature type="transmembrane region" description="Helical" evidence="8">
    <location>
        <begin position="145"/>
        <end position="167"/>
    </location>
</feature>
<comment type="subcellular location">
    <subcellularLocation>
        <location evidence="1">Membrane</location>
        <topology evidence="1">Multi-pass membrane protein</topology>
    </subcellularLocation>
</comment>
<keyword evidence="6 8" id="KW-1133">Transmembrane helix</keyword>
<evidence type="ECO:0000313" key="9">
    <source>
        <dbReference type="EMBL" id="KWW21887.1"/>
    </source>
</evidence>
<evidence type="ECO:0000256" key="3">
    <source>
        <dbReference type="ARBA" id="ARBA00022448"/>
    </source>
</evidence>
<evidence type="ECO:0000256" key="8">
    <source>
        <dbReference type="SAM" id="Phobius"/>
    </source>
</evidence>
<comment type="caution">
    <text evidence="9">The sequence shown here is derived from an EMBL/GenBank/DDBJ whole genome shotgun (WGS) entry which is preliminary data.</text>
</comment>
<feature type="transmembrane region" description="Helical" evidence="8">
    <location>
        <begin position="85"/>
        <end position="109"/>
    </location>
</feature>
<keyword evidence="5 8" id="KW-0812">Transmembrane</keyword>
<keyword evidence="10" id="KW-1185">Reference proteome</keyword>
<dbReference type="Proteomes" id="UP000064189">
    <property type="component" value="Unassembled WGS sequence"/>
</dbReference>
<keyword evidence="4" id="KW-0309">Germination</keyword>
<evidence type="ECO:0000256" key="4">
    <source>
        <dbReference type="ARBA" id="ARBA00022544"/>
    </source>
</evidence>
<gene>
    <name evidence="9" type="ORF">AS888_05210</name>
</gene>
<feature type="transmembrane region" description="Helical" evidence="8">
    <location>
        <begin position="45"/>
        <end position="64"/>
    </location>
</feature>
<comment type="similarity">
    <text evidence="2">Belongs to the amino acid-polyamine-organocation (APC) superfamily. Spore germination protein (SGP) (TC 2.A.3.9) family.</text>
</comment>
<evidence type="ECO:0000256" key="7">
    <source>
        <dbReference type="ARBA" id="ARBA00023136"/>
    </source>
</evidence>
<keyword evidence="7 8" id="KW-0472">Membrane</keyword>
<feature type="transmembrane region" description="Helical" evidence="8">
    <location>
        <begin position="335"/>
        <end position="354"/>
    </location>
</feature>
<dbReference type="Gene3D" id="1.20.1740.10">
    <property type="entry name" value="Amino acid/polyamine transporter I"/>
    <property type="match status" value="1"/>
</dbReference>
<feature type="transmembrane region" description="Helical" evidence="8">
    <location>
        <begin position="192"/>
        <end position="210"/>
    </location>
</feature>
<dbReference type="EMBL" id="LNNH01000010">
    <property type="protein sequence ID" value="KWW21887.1"/>
    <property type="molecule type" value="Genomic_DNA"/>
</dbReference>
<keyword evidence="3" id="KW-0813">Transport</keyword>
<feature type="transmembrane region" description="Helical" evidence="8">
    <location>
        <begin position="305"/>
        <end position="323"/>
    </location>
</feature>
<evidence type="ECO:0000256" key="5">
    <source>
        <dbReference type="ARBA" id="ARBA00022692"/>
    </source>
</evidence>
<feature type="transmembrane region" description="Helical" evidence="8">
    <location>
        <begin position="274"/>
        <end position="293"/>
    </location>
</feature>
<reference evidence="9 10" key="1">
    <citation type="submission" date="2015-11" db="EMBL/GenBank/DDBJ databases">
        <title>Genome Sequence of Bacillus simplex strain VanAntwerpen2.</title>
        <authorList>
            <person name="Couger M.B."/>
        </authorList>
    </citation>
    <scope>NUCLEOTIDE SEQUENCE [LARGE SCALE GENOMIC DNA]</scope>
    <source>
        <strain evidence="9 10">VanAntwerpen02</strain>
    </source>
</reference>